<reference evidence="2" key="1">
    <citation type="journal article" date="2023" name="Int. J. Syst. Evol. Microbiol.">
        <title>&lt;i&gt;Shewanella septentrionalis&lt;/i&gt; sp. nov. and &lt;i&gt;Shewanella holmiensis&lt;/i&gt; sp. nov., isolated from Baltic Sea water and sediments.</title>
        <authorList>
            <person name="Martin-Rodriguez A.J."/>
            <person name="Thorell K."/>
            <person name="Joffre E."/>
            <person name="Jensie-Markopoulos S."/>
            <person name="Moore E.R.B."/>
            <person name="Sjoling A."/>
        </authorList>
    </citation>
    <scope>NUCLEOTIDE SEQUENCE</scope>
    <source>
        <strain evidence="2">SP1S2-7</strain>
    </source>
</reference>
<feature type="transmembrane region" description="Helical" evidence="1">
    <location>
        <begin position="77"/>
        <end position="97"/>
    </location>
</feature>
<name>A0A9X3AUW6_9GAMM</name>
<keyword evidence="1" id="KW-0472">Membrane</keyword>
<evidence type="ECO:0000256" key="1">
    <source>
        <dbReference type="SAM" id="Phobius"/>
    </source>
</evidence>
<gene>
    <name evidence="2" type="ORF">NE535_03075</name>
</gene>
<dbReference type="RefSeq" id="WP_261297220.1">
    <property type="nucleotide sequence ID" value="NZ_JAMTCD010000002.1"/>
</dbReference>
<keyword evidence="1" id="KW-1133">Transmembrane helix</keyword>
<evidence type="ECO:0000313" key="3">
    <source>
        <dbReference type="Proteomes" id="UP001155546"/>
    </source>
</evidence>
<protein>
    <recommendedName>
        <fullName evidence="4">DUF998 domain-containing protein</fullName>
    </recommendedName>
</protein>
<sequence length="213" mass="23561">MSLAAAAIAGIGVACALFVEAKDMQLSVFNIRPDMLGDYMNSELAVVFNLSLLAAGACFFLGTLAIYFTFLDPLSRAIAVVGSLVGLSIALMGIFPINFLEWHRKVSTVYLLSSLVLHLLCFADFFKEKSTMTWVVFGLSILAIVMSLNLMFMLDWTLLDFPPCEDIANHFCWVSSSMWILTQANILWCVCLGLSMRQHIVNQQSLSRHFAAA</sequence>
<evidence type="ECO:0008006" key="4">
    <source>
        <dbReference type="Google" id="ProtNLM"/>
    </source>
</evidence>
<accession>A0A9X3AUW6</accession>
<dbReference type="AlphaFoldDB" id="A0A9X3AUW6"/>
<feature type="transmembrane region" description="Helical" evidence="1">
    <location>
        <begin position="45"/>
        <end position="70"/>
    </location>
</feature>
<dbReference type="Proteomes" id="UP001155546">
    <property type="component" value="Unassembled WGS sequence"/>
</dbReference>
<comment type="caution">
    <text evidence="2">The sequence shown here is derived from an EMBL/GenBank/DDBJ whole genome shotgun (WGS) entry which is preliminary data.</text>
</comment>
<feature type="transmembrane region" description="Helical" evidence="1">
    <location>
        <begin position="173"/>
        <end position="194"/>
    </location>
</feature>
<organism evidence="2 3">
    <name type="scientific">Shewanella holmiensis</name>
    <dbReference type="NCBI Taxonomy" id="2952222"/>
    <lineage>
        <taxon>Bacteria</taxon>
        <taxon>Pseudomonadati</taxon>
        <taxon>Pseudomonadota</taxon>
        <taxon>Gammaproteobacteria</taxon>
        <taxon>Alteromonadales</taxon>
        <taxon>Shewanellaceae</taxon>
        <taxon>Shewanella</taxon>
    </lineage>
</organism>
<keyword evidence="1" id="KW-0812">Transmembrane</keyword>
<proteinExistence type="predicted"/>
<feature type="transmembrane region" description="Helical" evidence="1">
    <location>
        <begin position="133"/>
        <end position="153"/>
    </location>
</feature>
<evidence type="ECO:0000313" key="2">
    <source>
        <dbReference type="EMBL" id="MCT7940788.1"/>
    </source>
</evidence>
<dbReference type="EMBL" id="JAMTCD010000002">
    <property type="protein sequence ID" value="MCT7940788.1"/>
    <property type="molecule type" value="Genomic_DNA"/>
</dbReference>
<keyword evidence="3" id="KW-1185">Reference proteome</keyword>